<gene>
    <name evidence="2" type="ORF">NMK50_08355</name>
</gene>
<keyword evidence="1" id="KW-1133">Transmembrane helix</keyword>
<keyword evidence="1" id="KW-0472">Membrane</keyword>
<evidence type="ECO:0000313" key="2">
    <source>
        <dbReference type="EMBL" id="UTO28171.1"/>
    </source>
</evidence>
<accession>A0ABY5ES02</accession>
<dbReference type="EMBL" id="CP101114">
    <property type="protein sequence ID" value="UTO28171.1"/>
    <property type="molecule type" value="Genomic_DNA"/>
</dbReference>
<feature type="transmembrane region" description="Helical" evidence="1">
    <location>
        <begin position="113"/>
        <end position="134"/>
    </location>
</feature>
<reference evidence="2" key="1">
    <citation type="submission" date="2022-07" db="EMBL/GenBank/DDBJ databases">
        <title>First report of Bartonella spp. in marsupials in Brazil, with a description of Bartonella harrusi sp. nov. and new proposal for taxonomic reclassification of species of the genus Bartonella.</title>
        <authorList>
            <person name="Amaral R.B."/>
        </authorList>
    </citation>
    <scope>NUCLEOTIDE SEQUENCE</scope>
    <source>
        <strain evidence="2">117A</strain>
    </source>
</reference>
<dbReference type="Proteomes" id="UP001059475">
    <property type="component" value="Chromosome"/>
</dbReference>
<organism evidence="2 3">
    <name type="scientific">Bartonella harrusi</name>
    <dbReference type="NCBI Taxonomy" id="2961895"/>
    <lineage>
        <taxon>Bacteria</taxon>
        <taxon>Pseudomonadati</taxon>
        <taxon>Pseudomonadota</taxon>
        <taxon>Alphaproteobacteria</taxon>
        <taxon>Hyphomicrobiales</taxon>
        <taxon>Bartonellaceae</taxon>
        <taxon>Bartonella</taxon>
    </lineage>
</organism>
<sequence length="136" mass="14590">MSAVSFICAYKGAGGIAVVWGLFLLVLVVFALWELSLFWLIRGRQDAVILRCLWFLKWERFVALLAVSFICAYKGAGGYRCCVGIVLAGIGGVCIVGTVLVLAYQRAAGCGDIALLMVLEMGAFCCIVGGIFHLCV</sequence>
<keyword evidence="3" id="KW-1185">Reference proteome</keyword>
<evidence type="ECO:0000256" key="1">
    <source>
        <dbReference type="SAM" id="Phobius"/>
    </source>
</evidence>
<feature type="transmembrane region" description="Helical" evidence="1">
    <location>
        <begin position="85"/>
        <end position="104"/>
    </location>
</feature>
<proteinExistence type="predicted"/>
<feature type="transmembrane region" description="Helical" evidence="1">
    <location>
        <begin position="20"/>
        <end position="41"/>
    </location>
</feature>
<dbReference type="RefSeq" id="WP_254770080.1">
    <property type="nucleotide sequence ID" value="NZ_CP101114.1"/>
</dbReference>
<evidence type="ECO:0000313" key="3">
    <source>
        <dbReference type="Proteomes" id="UP001059475"/>
    </source>
</evidence>
<name>A0ABY5ES02_9HYPH</name>
<protein>
    <submittedName>
        <fullName evidence="2">Uncharacterized protein</fullName>
    </submittedName>
</protein>
<keyword evidence="1" id="KW-0812">Transmembrane</keyword>